<dbReference type="SUPFAM" id="SSF53335">
    <property type="entry name" value="S-adenosyl-L-methionine-dependent methyltransferases"/>
    <property type="match status" value="1"/>
</dbReference>
<keyword evidence="1" id="KW-0489">Methyltransferase</keyword>
<dbReference type="PROSITE" id="PS51143">
    <property type="entry name" value="MT_A70"/>
    <property type="match status" value="1"/>
</dbReference>
<sequence length="228" mass="25985">KEAAAAQFLATLPDEIKAQVISGDKSKIQAKREVKEAKRESRREENRKIITETPELASIIGKFATIVIDPPWDWGDEGDVNQLGRAKPDYATMSLEELYNFPVEEKADIDCHLYLWITNRSLPKGFGLLEKWGFRYITCLTWCKDHFGMGNYFRGQTEHILFGVKGSQPLKRKDAGTFFNAPRPPHGHSSKPDEFYQLIESCSPGPYLDIFGRRERIGWVVFGETLAT</sequence>
<dbReference type="InterPro" id="IPR007757">
    <property type="entry name" value="MT-A70-like"/>
</dbReference>
<evidence type="ECO:0000313" key="6">
    <source>
        <dbReference type="Proteomes" id="UP000230025"/>
    </source>
</evidence>
<dbReference type="AlphaFoldDB" id="A0A2M7GWR3"/>
<proteinExistence type="inferred from homology"/>
<dbReference type="EMBL" id="PFFY01000318">
    <property type="protein sequence ID" value="PIW31826.1"/>
    <property type="molecule type" value="Genomic_DNA"/>
</dbReference>
<dbReference type="Gene3D" id="3.40.50.150">
    <property type="entry name" value="Vaccinia Virus protein VP39"/>
    <property type="match status" value="1"/>
</dbReference>
<evidence type="ECO:0000256" key="1">
    <source>
        <dbReference type="ARBA" id="ARBA00022603"/>
    </source>
</evidence>
<evidence type="ECO:0000256" key="3">
    <source>
        <dbReference type="ARBA" id="ARBA00022691"/>
    </source>
</evidence>
<organism evidence="5 6">
    <name type="scientific">bacterium (Candidatus Ratteibacteria) CG15_BIG_FIL_POST_REV_8_21_14_020_41_12</name>
    <dbReference type="NCBI Taxonomy" id="2014291"/>
    <lineage>
        <taxon>Bacteria</taxon>
        <taxon>Candidatus Ratteibacteria</taxon>
    </lineage>
</organism>
<dbReference type="GO" id="GO:0008168">
    <property type="term" value="F:methyltransferase activity"/>
    <property type="evidence" value="ECO:0007669"/>
    <property type="project" value="UniProtKB-KW"/>
</dbReference>
<comment type="similarity">
    <text evidence="4">Belongs to the MT-A70-like family.</text>
</comment>
<evidence type="ECO:0008006" key="7">
    <source>
        <dbReference type="Google" id="ProtNLM"/>
    </source>
</evidence>
<accession>A0A2M7GWR3</accession>
<dbReference type="PANTHER" id="PTHR12829:SF7">
    <property type="entry name" value="N6-ADENOSINE-METHYLTRANSFERASE CATALYTIC SUBUNIT"/>
    <property type="match status" value="1"/>
</dbReference>
<dbReference type="InterPro" id="IPR029063">
    <property type="entry name" value="SAM-dependent_MTases_sf"/>
</dbReference>
<dbReference type="Proteomes" id="UP000230025">
    <property type="component" value="Unassembled WGS sequence"/>
</dbReference>
<keyword evidence="3" id="KW-0949">S-adenosyl-L-methionine</keyword>
<feature type="non-terminal residue" evidence="5">
    <location>
        <position position="1"/>
    </location>
</feature>
<evidence type="ECO:0000256" key="4">
    <source>
        <dbReference type="PROSITE-ProRule" id="PRU00489"/>
    </source>
</evidence>
<comment type="caution">
    <text evidence="5">The sequence shown here is derived from an EMBL/GenBank/DDBJ whole genome shotgun (WGS) entry which is preliminary data.</text>
</comment>
<name>A0A2M7GWR3_9BACT</name>
<evidence type="ECO:0000256" key="2">
    <source>
        <dbReference type="ARBA" id="ARBA00022679"/>
    </source>
</evidence>
<dbReference type="PANTHER" id="PTHR12829">
    <property type="entry name" value="N6-ADENOSINE-METHYLTRANSFERASE"/>
    <property type="match status" value="1"/>
</dbReference>
<reference evidence="6" key="1">
    <citation type="submission" date="2017-09" db="EMBL/GenBank/DDBJ databases">
        <title>Depth-based differentiation of microbial function through sediment-hosted aquifers and enrichment of novel symbionts in the deep terrestrial subsurface.</title>
        <authorList>
            <person name="Probst A.J."/>
            <person name="Ladd B."/>
            <person name="Jarett J.K."/>
            <person name="Geller-Mcgrath D.E."/>
            <person name="Sieber C.M.K."/>
            <person name="Emerson J.B."/>
            <person name="Anantharaman K."/>
            <person name="Thomas B.C."/>
            <person name="Malmstrom R."/>
            <person name="Stieglmeier M."/>
            <person name="Klingl A."/>
            <person name="Woyke T."/>
            <person name="Ryan C.M."/>
            <person name="Banfield J.F."/>
        </authorList>
    </citation>
    <scope>NUCLEOTIDE SEQUENCE [LARGE SCALE GENOMIC DNA]</scope>
</reference>
<dbReference type="GO" id="GO:0032259">
    <property type="term" value="P:methylation"/>
    <property type="evidence" value="ECO:0007669"/>
    <property type="project" value="UniProtKB-KW"/>
</dbReference>
<keyword evidence="2" id="KW-0808">Transferase</keyword>
<evidence type="ECO:0000313" key="5">
    <source>
        <dbReference type="EMBL" id="PIW31826.1"/>
    </source>
</evidence>
<gene>
    <name evidence="5" type="ORF">COW28_06795</name>
</gene>
<dbReference type="Pfam" id="PF05063">
    <property type="entry name" value="MT-A70"/>
    <property type="match status" value="1"/>
</dbReference>
<protein>
    <recommendedName>
        <fullName evidence="7">Methyltransferase</fullName>
    </recommendedName>
</protein>